<organism evidence="2 3">
    <name type="scientific">Electrophorus voltai</name>
    <dbReference type="NCBI Taxonomy" id="2609070"/>
    <lineage>
        <taxon>Eukaryota</taxon>
        <taxon>Metazoa</taxon>
        <taxon>Chordata</taxon>
        <taxon>Craniata</taxon>
        <taxon>Vertebrata</taxon>
        <taxon>Euteleostomi</taxon>
        <taxon>Actinopterygii</taxon>
        <taxon>Neopterygii</taxon>
        <taxon>Teleostei</taxon>
        <taxon>Ostariophysi</taxon>
        <taxon>Gymnotiformes</taxon>
        <taxon>Gymnotoidei</taxon>
        <taxon>Gymnotidae</taxon>
        <taxon>Electrophorus</taxon>
    </lineage>
</organism>
<dbReference type="EMBL" id="JAROKS010000024">
    <property type="protein sequence ID" value="KAK1787043.1"/>
    <property type="molecule type" value="Genomic_DNA"/>
</dbReference>
<feature type="region of interest" description="Disordered" evidence="1">
    <location>
        <begin position="78"/>
        <end position="103"/>
    </location>
</feature>
<evidence type="ECO:0000313" key="2">
    <source>
        <dbReference type="EMBL" id="KAK1787043.1"/>
    </source>
</evidence>
<proteinExistence type="predicted"/>
<gene>
    <name evidence="2" type="ORF">P4O66_017418</name>
</gene>
<accession>A0AAD8YVZ5</accession>
<evidence type="ECO:0000313" key="3">
    <source>
        <dbReference type="Proteomes" id="UP001239994"/>
    </source>
</evidence>
<reference evidence="2" key="1">
    <citation type="submission" date="2023-03" db="EMBL/GenBank/DDBJ databases">
        <title>Electrophorus voltai genome.</title>
        <authorList>
            <person name="Bian C."/>
        </authorList>
    </citation>
    <scope>NUCLEOTIDE SEQUENCE</scope>
    <source>
        <strain evidence="2">CB-2022</strain>
        <tissue evidence="2">Muscle</tissue>
    </source>
</reference>
<keyword evidence="3" id="KW-1185">Reference proteome</keyword>
<evidence type="ECO:0000256" key="1">
    <source>
        <dbReference type="SAM" id="MobiDB-lite"/>
    </source>
</evidence>
<comment type="caution">
    <text evidence="2">The sequence shown here is derived from an EMBL/GenBank/DDBJ whole genome shotgun (WGS) entry which is preliminary data.</text>
</comment>
<feature type="region of interest" description="Disordered" evidence="1">
    <location>
        <begin position="462"/>
        <end position="486"/>
    </location>
</feature>
<dbReference type="AlphaFoldDB" id="A0AAD8YVZ5"/>
<protein>
    <submittedName>
        <fullName evidence="2">Uncharacterized protein</fullName>
    </submittedName>
</protein>
<feature type="region of interest" description="Disordered" evidence="1">
    <location>
        <begin position="208"/>
        <end position="239"/>
    </location>
</feature>
<name>A0AAD8YVZ5_9TELE</name>
<dbReference type="Proteomes" id="UP001239994">
    <property type="component" value="Unassembled WGS sequence"/>
</dbReference>
<sequence length="486" mass="52717">KAQIVSVYRISRLSLSSVSSAESLPRLSVVDVSDWAGRTEHPERRLLCKTVGSRRSVPEGSAYNFPWSPLRPQKEKFKSAGPALPVPSSVGPTAHTSGTKDKGLNTAQIGPLIGCESPWGLGSLVLWVPNPRRIPESLTLKRAKSPHCAVKEIICLPACLPQKTPKVSGKSEGVKKSVRFQLPLTSRPRRQARFASLDQSAALEAQLDSATVSSGSDEEEAGIITGPSHPPTECGAPRESSSFLLRNTPVVLHCGQERAAKRASKVAPASLYKLDSKTGKEHVDWENLKGQAYLWKRHNVPQQKECRDRFCPPGAAKTLETPGLCTASKVSFQPPLRSQASGAWYCMKGIWHYQQECQPSTAAETHTLPTMFDTTMEAEHSLLHKVLDTGEKSERQKGSKDSVTPFNSALYCRCPAQAQHDGECEGPVVQAALAFTGEAVPCSCAGPAHSLSLLSGPLEPWRGLSSTDRGPEHKDHWLPPPSIRSL</sequence>
<feature type="non-terminal residue" evidence="2">
    <location>
        <position position="486"/>
    </location>
</feature>